<accession>A0A0B0EMU2</accession>
<organism evidence="1 2">
    <name type="scientific">Candidatus Scalindua brodae</name>
    <dbReference type="NCBI Taxonomy" id="237368"/>
    <lineage>
        <taxon>Bacteria</taxon>
        <taxon>Pseudomonadati</taxon>
        <taxon>Planctomycetota</taxon>
        <taxon>Candidatus Brocadiia</taxon>
        <taxon>Candidatus Brocadiales</taxon>
        <taxon>Candidatus Scalinduaceae</taxon>
        <taxon>Candidatus Scalindua</taxon>
    </lineage>
</organism>
<comment type="caution">
    <text evidence="1">The sequence shown here is derived from an EMBL/GenBank/DDBJ whole genome shotgun (WGS) entry which is preliminary data.</text>
</comment>
<evidence type="ECO:0008006" key="3">
    <source>
        <dbReference type="Google" id="ProtNLM"/>
    </source>
</evidence>
<gene>
    <name evidence="1" type="ORF">SCABRO_01785</name>
</gene>
<evidence type="ECO:0000313" key="2">
    <source>
        <dbReference type="Proteomes" id="UP000030652"/>
    </source>
</evidence>
<dbReference type="AlphaFoldDB" id="A0A0B0EMU2"/>
<dbReference type="EMBL" id="JRYO01000128">
    <property type="protein sequence ID" value="KHE92468.1"/>
    <property type="molecule type" value="Genomic_DNA"/>
</dbReference>
<protein>
    <recommendedName>
        <fullName evidence="3">Plasmid stabilization system protein</fullName>
    </recommendedName>
</protein>
<sequence>MGLFKINPKGSVEHDLKRIDRQYISKILHAIENLATNPFPVQSKKLKDSESCYRLRVCDSRVI</sequence>
<dbReference type="Gene3D" id="3.30.2310.20">
    <property type="entry name" value="RelE-like"/>
    <property type="match status" value="1"/>
</dbReference>
<evidence type="ECO:0000313" key="1">
    <source>
        <dbReference type="EMBL" id="KHE92468.1"/>
    </source>
</evidence>
<dbReference type="eggNOG" id="COG2026">
    <property type="taxonomic scope" value="Bacteria"/>
</dbReference>
<dbReference type="InterPro" id="IPR035093">
    <property type="entry name" value="RelE/ParE_toxin_dom_sf"/>
</dbReference>
<dbReference type="Proteomes" id="UP000030652">
    <property type="component" value="Unassembled WGS sequence"/>
</dbReference>
<proteinExistence type="predicted"/>
<dbReference type="SUPFAM" id="SSF143011">
    <property type="entry name" value="RelE-like"/>
    <property type="match status" value="1"/>
</dbReference>
<name>A0A0B0EMU2_9BACT</name>
<reference evidence="1 2" key="1">
    <citation type="submission" date="2014-10" db="EMBL/GenBank/DDBJ databases">
        <title>Draft genome of anammox bacterium scalindua brodae, obtained using differential coverage binning of sequence data from two enrichment reactors.</title>
        <authorList>
            <person name="Speth D.R."/>
            <person name="Russ L."/>
            <person name="Kartal B."/>
            <person name="Op den Camp H.J."/>
            <person name="Dutilh B.E."/>
            <person name="Jetten M.S."/>
        </authorList>
    </citation>
    <scope>NUCLEOTIDE SEQUENCE [LARGE SCALE GENOMIC DNA]</scope>
    <source>
        <strain evidence="1">RU1</strain>
    </source>
</reference>